<keyword evidence="2" id="KW-1185">Reference proteome</keyword>
<organism evidence="1 2">
    <name type="scientific">Tanacetum coccineum</name>
    <dbReference type="NCBI Taxonomy" id="301880"/>
    <lineage>
        <taxon>Eukaryota</taxon>
        <taxon>Viridiplantae</taxon>
        <taxon>Streptophyta</taxon>
        <taxon>Embryophyta</taxon>
        <taxon>Tracheophyta</taxon>
        <taxon>Spermatophyta</taxon>
        <taxon>Magnoliopsida</taxon>
        <taxon>eudicotyledons</taxon>
        <taxon>Gunneridae</taxon>
        <taxon>Pentapetalae</taxon>
        <taxon>asterids</taxon>
        <taxon>campanulids</taxon>
        <taxon>Asterales</taxon>
        <taxon>Asteraceae</taxon>
        <taxon>Asteroideae</taxon>
        <taxon>Anthemideae</taxon>
        <taxon>Anthemidinae</taxon>
        <taxon>Tanacetum</taxon>
    </lineage>
</organism>
<sequence length="70" mass="7660">MKLKKTGVVTAVTTVDANDQMGKPNLQVSLRDNPALDTPIECLRIPIKQIPSLGRLGSNFNNLSEREKSP</sequence>
<reference evidence="1" key="2">
    <citation type="submission" date="2022-01" db="EMBL/GenBank/DDBJ databases">
        <authorList>
            <person name="Yamashiro T."/>
            <person name="Shiraishi A."/>
            <person name="Satake H."/>
            <person name="Nakayama K."/>
        </authorList>
    </citation>
    <scope>NUCLEOTIDE SEQUENCE</scope>
</reference>
<comment type="caution">
    <text evidence="1">The sequence shown here is derived from an EMBL/GenBank/DDBJ whole genome shotgun (WGS) entry which is preliminary data.</text>
</comment>
<dbReference type="Proteomes" id="UP001151760">
    <property type="component" value="Unassembled WGS sequence"/>
</dbReference>
<dbReference type="EMBL" id="BQNB010021862">
    <property type="protein sequence ID" value="GJU10783.1"/>
    <property type="molecule type" value="Genomic_DNA"/>
</dbReference>
<protein>
    <submittedName>
        <fullName evidence="1">Uncharacterized protein</fullName>
    </submittedName>
</protein>
<proteinExistence type="predicted"/>
<evidence type="ECO:0000313" key="1">
    <source>
        <dbReference type="EMBL" id="GJU10783.1"/>
    </source>
</evidence>
<accession>A0ABQ5JGW1</accession>
<reference evidence="1" key="1">
    <citation type="journal article" date="2022" name="Int. J. Mol. Sci.">
        <title>Draft Genome of Tanacetum Coccineum: Genomic Comparison of Closely Related Tanacetum-Family Plants.</title>
        <authorList>
            <person name="Yamashiro T."/>
            <person name="Shiraishi A."/>
            <person name="Nakayama K."/>
            <person name="Satake H."/>
        </authorList>
    </citation>
    <scope>NUCLEOTIDE SEQUENCE</scope>
</reference>
<evidence type="ECO:0000313" key="2">
    <source>
        <dbReference type="Proteomes" id="UP001151760"/>
    </source>
</evidence>
<name>A0ABQ5JGW1_9ASTR</name>
<gene>
    <name evidence="1" type="ORF">Tco_1133179</name>
</gene>
<feature type="non-terminal residue" evidence="1">
    <location>
        <position position="70"/>
    </location>
</feature>